<dbReference type="CDD" id="cd06259">
    <property type="entry name" value="YdcF-like"/>
    <property type="match status" value="1"/>
</dbReference>
<gene>
    <name evidence="2" type="ORF">BAZO_03535</name>
</gene>
<sequence length="199" mass="22595">MSKLKIFLGILLILIIIGFVVKNPLLQSVADFLIADETAEKSDALIVLGGEIKGERTKRAVELYNQGFVGTLIFSDGTDLSWRTKAVDEMIVLASELGIPDTAIKKETDSRSTYENAVYSKKLMLDNGFKSAIVVTTDWHSKRSKFIFDKVFAGSDIKLTYANAPDDRIDSLRDWWQDSEKQQIVLTEWAKFIIYWLKY</sequence>
<dbReference type="AlphaFoldDB" id="K6E5N7"/>
<dbReference type="Proteomes" id="UP000006315">
    <property type="component" value="Unassembled WGS sequence"/>
</dbReference>
<organism evidence="2 3">
    <name type="scientific">Schinkia azotoformans LMG 9581</name>
    <dbReference type="NCBI Taxonomy" id="1131731"/>
    <lineage>
        <taxon>Bacteria</taxon>
        <taxon>Bacillati</taxon>
        <taxon>Bacillota</taxon>
        <taxon>Bacilli</taxon>
        <taxon>Bacillales</taxon>
        <taxon>Bacillaceae</taxon>
        <taxon>Calidifontibacillus/Schinkia group</taxon>
        <taxon>Schinkia</taxon>
    </lineage>
</organism>
<dbReference type="InterPro" id="IPR003848">
    <property type="entry name" value="DUF218"/>
</dbReference>
<dbReference type="Pfam" id="PF02698">
    <property type="entry name" value="DUF218"/>
    <property type="match status" value="1"/>
</dbReference>
<dbReference type="EMBL" id="AJLR01000038">
    <property type="protein sequence ID" value="EKN68566.1"/>
    <property type="molecule type" value="Genomic_DNA"/>
</dbReference>
<comment type="caution">
    <text evidence="2">The sequence shown here is derived from an EMBL/GenBank/DDBJ whole genome shotgun (WGS) entry which is preliminary data.</text>
</comment>
<keyword evidence="3" id="KW-1185">Reference proteome</keyword>
<proteinExistence type="predicted"/>
<dbReference type="InterPro" id="IPR014729">
    <property type="entry name" value="Rossmann-like_a/b/a_fold"/>
</dbReference>
<name>K6E5N7_SCHAZ</name>
<reference evidence="2 3" key="1">
    <citation type="journal article" date="2012" name="Front. Microbiol.">
        <title>Redundancy and modularity in membrane-associated dissimilatory nitrate reduction in Bacillus.</title>
        <authorList>
            <person name="Heylen K."/>
            <person name="Keltjens J."/>
        </authorList>
    </citation>
    <scope>NUCLEOTIDE SEQUENCE [LARGE SCALE GENOMIC DNA]</scope>
    <source>
        <strain evidence="2 3">LMG 9581</strain>
    </source>
</reference>
<dbReference type="PANTHER" id="PTHR30336:SF20">
    <property type="entry name" value="DUF218 DOMAIN-CONTAINING PROTEIN"/>
    <property type="match status" value="1"/>
</dbReference>
<dbReference type="Gene3D" id="3.40.50.620">
    <property type="entry name" value="HUPs"/>
    <property type="match status" value="1"/>
</dbReference>
<protein>
    <recommendedName>
        <fullName evidence="1">DUF218 domain-containing protein</fullName>
    </recommendedName>
</protein>
<feature type="domain" description="DUF218" evidence="1">
    <location>
        <begin position="43"/>
        <end position="190"/>
    </location>
</feature>
<accession>K6E5N7</accession>
<dbReference type="PANTHER" id="PTHR30336">
    <property type="entry name" value="INNER MEMBRANE PROTEIN, PROBABLE PERMEASE"/>
    <property type="match status" value="1"/>
</dbReference>
<evidence type="ECO:0000259" key="1">
    <source>
        <dbReference type="Pfam" id="PF02698"/>
    </source>
</evidence>
<dbReference type="InterPro" id="IPR051599">
    <property type="entry name" value="Cell_Envelope_Assoc"/>
</dbReference>
<dbReference type="PATRIC" id="fig|1131731.3.peg.729"/>
<evidence type="ECO:0000313" key="2">
    <source>
        <dbReference type="EMBL" id="EKN68566.1"/>
    </source>
</evidence>
<evidence type="ECO:0000313" key="3">
    <source>
        <dbReference type="Proteomes" id="UP000006315"/>
    </source>
</evidence>
<dbReference type="GO" id="GO:0005886">
    <property type="term" value="C:plasma membrane"/>
    <property type="evidence" value="ECO:0007669"/>
    <property type="project" value="TreeGrafter"/>
</dbReference>
<dbReference type="RefSeq" id="WP_003329877.1">
    <property type="nucleotide sequence ID" value="NZ_AJLR01000038.1"/>
</dbReference>